<protein>
    <submittedName>
        <fullName evidence="8">MFS transporter, DHA1 family, arabinose polymer transporter</fullName>
    </submittedName>
</protein>
<dbReference type="PROSITE" id="PS50850">
    <property type="entry name" value="MFS"/>
    <property type="match status" value="1"/>
</dbReference>
<feature type="transmembrane region" description="Helical" evidence="6">
    <location>
        <begin position="70"/>
        <end position="89"/>
    </location>
</feature>
<dbReference type="InterPro" id="IPR050189">
    <property type="entry name" value="MFS_Efflux_Transporters"/>
</dbReference>
<dbReference type="PANTHER" id="PTHR43124">
    <property type="entry name" value="PURINE EFFLUX PUMP PBUE"/>
    <property type="match status" value="1"/>
</dbReference>
<evidence type="ECO:0000256" key="5">
    <source>
        <dbReference type="ARBA" id="ARBA00023136"/>
    </source>
</evidence>
<evidence type="ECO:0000259" key="7">
    <source>
        <dbReference type="PROSITE" id="PS50850"/>
    </source>
</evidence>
<keyword evidence="5 6" id="KW-0472">Membrane</keyword>
<reference evidence="8 9" key="1">
    <citation type="submission" date="2016-10" db="EMBL/GenBank/DDBJ databases">
        <authorList>
            <person name="de Groot N.N."/>
        </authorList>
    </citation>
    <scope>NUCLEOTIDE SEQUENCE [LARGE SCALE GENOMIC DNA]</scope>
    <source>
        <strain evidence="8 9">DSM 19938</strain>
    </source>
</reference>
<accession>A0A1H6RWE6</accession>
<comment type="subcellular location">
    <subcellularLocation>
        <location evidence="1">Cell membrane</location>
        <topology evidence="1">Multi-pass membrane protein</topology>
    </subcellularLocation>
</comment>
<feature type="transmembrane region" description="Helical" evidence="6">
    <location>
        <begin position="359"/>
        <end position="377"/>
    </location>
</feature>
<organism evidence="8 9">
    <name type="scientific">Dyadobacter koreensis</name>
    <dbReference type="NCBI Taxonomy" id="408657"/>
    <lineage>
        <taxon>Bacteria</taxon>
        <taxon>Pseudomonadati</taxon>
        <taxon>Bacteroidota</taxon>
        <taxon>Cytophagia</taxon>
        <taxon>Cytophagales</taxon>
        <taxon>Spirosomataceae</taxon>
        <taxon>Dyadobacter</taxon>
    </lineage>
</organism>
<dbReference type="Gene3D" id="1.20.1250.20">
    <property type="entry name" value="MFS general substrate transporter like domains"/>
    <property type="match status" value="2"/>
</dbReference>
<feature type="transmembrane region" description="Helical" evidence="6">
    <location>
        <begin position="291"/>
        <end position="310"/>
    </location>
</feature>
<dbReference type="STRING" id="408657.SAMN04487995_1586"/>
<evidence type="ECO:0000313" key="8">
    <source>
        <dbReference type="EMBL" id="SEI60093.1"/>
    </source>
</evidence>
<keyword evidence="4 6" id="KW-1133">Transmembrane helix</keyword>
<dbReference type="RefSeq" id="WP_090334262.1">
    <property type="nucleotide sequence ID" value="NZ_FNXY01000002.1"/>
</dbReference>
<keyword evidence="2" id="KW-1003">Cell membrane</keyword>
<feature type="transmembrane region" description="Helical" evidence="6">
    <location>
        <begin position="95"/>
        <end position="117"/>
    </location>
</feature>
<dbReference type="OrthoDB" id="9788453at2"/>
<dbReference type="GO" id="GO:0005886">
    <property type="term" value="C:plasma membrane"/>
    <property type="evidence" value="ECO:0007669"/>
    <property type="project" value="UniProtKB-SubCell"/>
</dbReference>
<dbReference type="Proteomes" id="UP000199532">
    <property type="component" value="Unassembled WGS sequence"/>
</dbReference>
<dbReference type="InterPro" id="IPR011701">
    <property type="entry name" value="MFS"/>
</dbReference>
<feature type="transmembrane region" description="Helical" evidence="6">
    <location>
        <begin position="236"/>
        <end position="254"/>
    </location>
</feature>
<dbReference type="CDD" id="cd17324">
    <property type="entry name" value="MFS_NepI_like"/>
    <property type="match status" value="1"/>
</dbReference>
<feature type="transmembrane region" description="Helical" evidence="6">
    <location>
        <begin position="46"/>
        <end position="63"/>
    </location>
</feature>
<feature type="transmembrane region" description="Helical" evidence="6">
    <location>
        <begin position="331"/>
        <end position="353"/>
    </location>
</feature>
<dbReference type="Pfam" id="PF07690">
    <property type="entry name" value="MFS_1"/>
    <property type="match status" value="1"/>
</dbReference>
<name>A0A1H6RWE6_9BACT</name>
<evidence type="ECO:0000256" key="3">
    <source>
        <dbReference type="ARBA" id="ARBA00022692"/>
    </source>
</evidence>
<dbReference type="SUPFAM" id="SSF103473">
    <property type="entry name" value="MFS general substrate transporter"/>
    <property type="match status" value="1"/>
</dbReference>
<dbReference type="GO" id="GO:0022857">
    <property type="term" value="F:transmembrane transporter activity"/>
    <property type="evidence" value="ECO:0007669"/>
    <property type="project" value="InterPro"/>
</dbReference>
<feature type="transmembrane region" description="Helical" evidence="6">
    <location>
        <begin position="199"/>
        <end position="221"/>
    </location>
</feature>
<dbReference type="AlphaFoldDB" id="A0A1H6RWE6"/>
<feature type="transmembrane region" description="Helical" evidence="6">
    <location>
        <begin position="129"/>
        <end position="150"/>
    </location>
</feature>
<dbReference type="PANTHER" id="PTHR43124:SF6">
    <property type="entry name" value="TRANSPORTER ARAJ-RELATED"/>
    <property type="match status" value="1"/>
</dbReference>
<evidence type="ECO:0000256" key="2">
    <source>
        <dbReference type="ARBA" id="ARBA00022475"/>
    </source>
</evidence>
<keyword evidence="3 6" id="KW-0812">Transmembrane</keyword>
<sequence length="392" mass="41489">MKKSILTLTLGGFGIGMTEFVIMGILPDIAKSLQITIPEAGHLVSAYAMGVVVGAPLLIGFTGSKPPKTILLLLMCLFTVFNTLSAFAPNYETLFISRFFSGLPHGAFFGVGAVVAGRLADQGKEARSVSLMFAGLTIANLIGVPLGTFIGHHISWRITFMIVGVIGLLTTTSIKLWMPGLSVTNTKGLMSELKFFTRLDAWLIVLVIAIGTGGFFSWYSYIAPLLTEVAGFSDDSIMYILVLAGLGMVMGNFIGGRLADRFSPLYTSAALLLAMVLSLTAVYFVSSNQTLTLIFTFITGAIAFAMLSPLQMLMINTAKGAEMLAASVSQASFNIGNALGAYLGGLPIAAGLGYNSPEWVGAGMAFGGVLVSLVLMFHSRQNKEEVTELQAA</sequence>
<dbReference type="InterPro" id="IPR036259">
    <property type="entry name" value="MFS_trans_sf"/>
</dbReference>
<feature type="domain" description="Major facilitator superfamily (MFS) profile" evidence="7">
    <location>
        <begin position="4"/>
        <end position="380"/>
    </location>
</feature>
<proteinExistence type="predicted"/>
<dbReference type="EMBL" id="FNXY01000002">
    <property type="protein sequence ID" value="SEI60093.1"/>
    <property type="molecule type" value="Genomic_DNA"/>
</dbReference>
<evidence type="ECO:0000256" key="6">
    <source>
        <dbReference type="SAM" id="Phobius"/>
    </source>
</evidence>
<evidence type="ECO:0000256" key="4">
    <source>
        <dbReference type="ARBA" id="ARBA00022989"/>
    </source>
</evidence>
<gene>
    <name evidence="8" type="ORF">SAMN04487995_1586</name>
</gene>
<evidence type="ECO:0000313" key="9">
    <source>
        <dbReference type="Proteomes" id="UP000199532"/>
    </source>
</evidence>
<keyword evidence="9" id="KW-1185">Reference proteome</keyword>
<feature type="transmembrane region" description="Helical" evidence="6">
    <location>
        <begin position="156"/>
        <end position="178"/>
    </location>
</feature>
<evidence type="ECO:0000256" key="1">
    <source>
        <dbReference type="ARBA" id="ARBA00004651"/>
    </source>
</evidence>
<dbReference type="InterPro" id="IPR020846">
    <property type="entry name" value="MFS_dom"/>
</dbReference>
<feature type="transmembrane region" description="Helical" evidence="6">
    <location>
        <begin position="5"/>
        <end position="26"/>
    </location>
</feature>
<feature type="transmembrane region" description="Helical" evidence="6">
    <location>
        <begin position="266"/>
        <end position="285"/>
    </location>
</feature>